<name>A0AAD4Q2M8_9EURO</name>
<dbReference type="Proteomes" id="UP001201262">
    <property type="component" value="Unassembled WGS sequence"/>
</dbReference>
<feature type="region of interest" description="Disordered" evidence="1">
    <location>
        <begin position="142"/>
        <end position="206"/>
    </location>
</feature>
<evidence type="ECO:0000313" key="3">
    <source>
        <dbReference type="Proteomes" id="UP001201262"/>
    </source>
</evidence>
<comment type="caution">
    <text evidence="2">The sequence shown here is derived from an EMBL/GenBank/DDBJ whole genome shotgun (WGS) entry which is preliminary data.</text>
</comment>
<feature type="compositionally biased region" description="Basic and acidic residues" evidence="1">
    <location>
        <begin position="185"/>
        <end position="201"/>
    </location>
</feature>
<feature type="compositionally biased region" description="Acidic residues" evidence="1">
    <location>
        <begin position="166"/>
        <end position="184"/>
    </location>
</feature>
<dbReference type="EMBL" id="JAJTJA010000004">
    <property type="protein sequence ID" value="KAH8700551.1"/>
    <property type="molecule type" value="Genomic_DNA"/>
</dbReference>
<organism evidence="2 3">
    <name type="scientific">Talaromyces proteolyticus</name>
    <dbReference type="NCBI Taxonomy" id="1131652"/>
    <lineage>
        <taxon>Eukaryota</taxon>
        <taxon>Fungi</taxon>
        <taxon>Dikarya</taxon>
        <taxon>Ascomycota</taxon>
        <taxon>Pezizomycotina</taxon>
        <taxon>Eurotiomycetes</taxon>
        <taxon>Eurotiomycetidae</taxon>
        <taxon>Eurotiales</taxon>
        <taxon>Trichocomaceae</taxon>
        <taxon>Talaromyces</taxon>
        <taxon>Talaromyces sect. Bacilispori</taxon>
    </lineage>
</organism>
<dbReference type="GeneID" id="70252005"/>
<reference evidence="2" key="1">
    <citation type="submission" date="2021-12" db="EMBL/GenBank/DDBJ databases">
        <title>Convergent genome expansion in fungi linked to evolution of root-endophyte symbiosis.</title>
        <authorList>
            <consortium name="DOE Joint Genome Institute"/>
            <person name="Ke Y.-H."/>
            <person name="Bonito G."/>
            <person name="Liao H.-L."/>
            <person name="Looney B."/>
            <person name="Rojas-Flechas A."/>
            <person name="Nash J."/>
            <person name="Hameed K."/>
            <person name="Schadt C."/>
            <person name="Martin F."/>
            <person name="Crous P.W."/>
            <person name="Miettinen O."/>
            <person name="Magnuson J.K."/>
            <person name="Labbe J."/>
            <person name="Jacobson D."/>
            <person name="Doktycz M.J."/>
            <person name="Veneault-Fourrey C."/>
            <person name="Kuo A."/>
            <person name="Mondo S."/>
            <person name="Calhoun S."/>
            <person name="Riley R."/>
            <person name="Ohm R."/>
            <person name="LaButti K."/>
            <person name="Andreopoulos B."/>
            <person name="Pangilinan J."/>
            <person name="Nolan M."/>
            <person name="Tritt A."/>
            <person name="Clum A."/>
            <person name="Lipzen A."/>
            <person name="Daum C."/>
            <person name="Barry K."/>
            <person name="Grigoriev I.V."/>
            <person name="Vilgalys R."/>
        </authorList>
    </citation>
    <scope>NUCLEOTIDE SEQUENCE</scope>
    <source>
        <strain evidence="2">PMI_201</strain>
    </source>
</reference>
<dbReference type="RefSeq" id="XP_046074257.1">
    <property type="nucleotide sequence ID" value="XM_046221718.1"/>
</dbReference>
<evidence type="ECO:0000313" key="2">
    <source>
        <dbReference type="EMBL" id="KAH8700551.1"/>
    </source>
</evidence>
<dbReference type="CDD" id="cd00719">
    <property type="entry name" value="GIY-YIG_SF"/>
    <property type="match status" value="1"/>
</dbReference>
<dbReference type="AlphaFoldDB" id="A0AAD4Q2M8"/>
<evidence type="ECO:0008006" key="4">
    <source>
        <dbReference type="Google" id="ProtNLM"/>
    </source>
</evidence>
<gene>
    <name evidence="2" type="ORF">BGW36DRAFT_447217</name>
</gene>
<sequence length="628" mass="70639">MRRSIIGIQAMPIVRLDTLGLKASIFESDQDDIPSGNACVDTDRSHSLGIKIPGPQENEEPASPVAEMPHAWDNGMANIVDDLEFVDARPHVPGSIPGSQGGSESASNTAVDLLVVGLDSIQGCEDHNNDFNHESKELIESSPHEGVGLCNKSDTEDENVLSQDSSEWEGLSEGDEVLDESDHDDSDHLVESERPEVDEPARSLSDTDVVWRQSQRRSFAQLLCNAITYLVTWAQNNQISGSGQPINIGFWGCLRRASVDELVDMYLPTITNDVQLLSEQESWSANDLLDLVSESSVDGSMGVYANFFLCEHCNKERITGYIGSTNDLYKRIKEHLTMARDYTPQTLPKSEKNPKHYKFFCHEDVQPNITPIAIFEDCSIEKGYLILLEGIFMILFRTCKWRGYEGKHHPKVMDTLIDDIAQSLKIKSSFIWSTNLDWPINRLFPHPAFSNASRCADSTCKRMTCPKVAMRDWDRKPRRCSLDPADPSEGLLCESCYDFRNRKGELPDKATVEYRVAKRAVRRNPQGSTCEVCGTPAILGTKRETRGWITYVYSLNIALSSAYEDYYKRHSEHRSRLLQRKDVKKFCGNCRTPAIQGTRRGTRGYIGYASRANMPRTSKQIKIIGNPH</sequence>
<accession>A0AAD4Q2M8</accession>
<evidence type="ECO:0000256" key="1">
    <source>
        <dbReference type="SAM" id="MobiDB-lite"/>
    </source>
</evidence>
<keyword evidence="3" id="KW-1185">Reference proteome</keyword>
<proteinExistence type="predicted"/>
<protein>
    <recommendedName>
        <fullName evidence="4">GIY-YIG domain-containing protein</fullName>
    </recommendedName>
</protein>